<proteinExistence type="predicted"/>
<dbReference type="Pfam" id="PF02365">
    <property type="entry name" value="NAM"/>
    <property type="match status" value="1"/>
</dbReference>
<evidence type="ECO:0000256" key="4">
    <source>
        <dbReference type="ARBA" id="ARBA00023163"/>
    </source>
</evidence>
<evidence type="ECO:0000256" key="1">
    <source>
        <dbReference type="ARBA" id="ARBA00004123"/>
    </source>
</evidence>
<comment type="caution">
    <text evidence="7">The sequence shown here is derived from an EMBL/GenBank/DDBJ whole genome shotgun (WGS) entry which is preliminary data.</text>
</comment>
<dbReference type="Gramene" id="rna-gnl|WGS:JABURB|Cocit.L0067.1">
    <property type="protein sequence ID" value="cds-KAF7849973.1"/>
    <property type="gene ID" value="gene-BT93_L0067"/>
</dbReference>
<evidence type="ECO:0000259" key="6">
    <source>
        <dbReference type="PROSITE" id="PS51005"/>
    </source>
</evidence>
<dbReference type="GO" id="GO:0005634">
    <property type="term" value="C:nucleus"/>
    <property type="evidence" value="ECO:0007669"/>
    <property type="project" value="UniProtKB-SubCell"/>
</dbReference>
<keyword evidence="2" id="KW-0805">Transcription regulation</keyword>
<gene>
    <name evidence="7" type="ORF">BT93_L0067</name>
</gene>
<organism evidence="7 8">
    <name type="scientific">Corymbia citriodora subsp. variegata</name>
    <dbReference type="NCBI Taxonomy" id="360336"/>
    <lineage>
        <taxon>Eukaryota</taxon>
        <taxon>Viridiplantae</taxon>
        <taxon>Streptophyta</taxon>
        <taxon>Embryophyta</taxon>
        <taxon>Tracheophyta</taxon>
        <taxon>Spermatophyta</taxon>
        <taxon>Magnoliopsida</taxon>
        <taxon>eudicotyledons</taxon>
        <taxon>Gunneridae</taxon>
        <taxon>Pentapetalae</taxon>
        <taxon>rosids</taxon>
        <taxon>malvids</taxon>
        <taxon>Myrtales</taxon>
        <taxon>Myrtaceae</taxon>
        <taxon>Myrtoideae</taxon>
        <taxon>Eucalypteae</taxon>
        <taxon>Corymbia</taxon>
    </lineage>
</organism>
<protein>
    <recommendedName>
        <fullName evidence="6">NAC domain-containing protein</fullName>
    </recommendedName>
</protein>
<keyword evidence="3" id="KW-0238">DNA-binding</keyword>
<dbReference type="GO" id="GO:0003677">
    <property type="term" value="F:DNA binding"/>
    <property type="evidence" value="ECO:0007669"/>
    <property type="project" value="UniProtKB-KW"/>
</dbReference>
<dbReference type="Gene3D" id="2.170.150.80">
    <property type="entry name" value="NAC domain"/>
    <property type="match status" value="1"/>
</dbReference>
<dbReference type="Proteomes" id="UP000806378">
    <property type="component" value="Unassembled WGS sequence"/>
</dbReference>
<feature type="domain" description="NAC" evidence="6">
    <location>
        <begin position="19"/>
        <end position="174"/>
    </location>
</feature>
<dbReference type="AlphaFoldDB" id="A0A8T0CQU7"/>
<comment type="subcellular location">
    <subcellularLocation>
        <location evidence="1">Nucleus</location>
    </subcellularLocation>
</comment>
<keyword evidence="5" id="KW-0539">Nucleus</keyword>
<dbReference type="PANTHER" id="PTHR31989">
    <property type="entry name" value="NAC DOMAIN-CONTAINING PROTEIN 82-RELATED"/>
    <property type="match status" value="1"/>
</dbReference>
<evidence type="ECO:0000256" key="3">
    <source>
        <dbReference type="ARBA" id="ARBA00023125"/>
    </source>
</evidence>
<dbReference type="PROSITE" id="PS51005">
    <property type="entry name" value="NAC"/>
    <property type="match status" value="1"/>
</dbReference>
<sequence length="273" mass="30630">MAGRIIPANNDQNQLLAMLPPGFRFFPSDEEIFRYYLANKNDRSNPELGNHFDHNVIRELDVLGYSPLELSEQPYFVHGSGPVTRHWYFYTAARGPAERHSRVRAVNDGFWLMRGRSNNAVVAGGREVLGTKSCFVFYMGNSVQNAVATDWTMHEFALPNHAQASFVLHRLFVKPRTESSSASARNDGVLTYEAAPLGNREDLIVSEIHNHAPEGQNPAPVHLNQTIYLNSRVNHHYGESDGDENFDADFAAPPATGAPRVDYIELNDFFSPL</sequence>
<keyword evidence="4" id="KW-0804">Transcription</keyword>
<dbReference type="SUPFAM" id="SSF101941">
    <property type="entry name" value="NAC domain"/>
    <property type="match status" value="1"/>
</dbReference>
<evidence type="ECO:0000313" key="7">
    <source>
        <dbReference type="EMBL" id="KAF7849973.1"/>
    </source>
</evidence>
<accession>A0A8T0CQU7</accession>
<name>A0A8T0CQU7_CORYI</name>
<dbReference type="InterPro" id="IPR003441">
    <property type="entry name" value="NAC-dom"/>
</dbReference>
<evidence type="ECO:0000256" key="2">
    <source>
        <dbReference type="ARBA" id="ARBA00023015"/>
    </source>
</evidence>
<evidence type="ECO:0000256" key="5">
    <source>
        <dbReference type="ARBA" id="ARBA00023242"/>
    </source>
</evidence>
<dbReference type="EMBL" id="MU089664">
    <property type="protein sequence ID" value="KAF7849973.1"/>
    <property type="molecule type" value="Genomic_DNA"/>
</dbReference>
<dbReference type="InterPro" id="IPR036093">
    <property type="entry name" value="NAC_dom_sf"/>
</dbReference>
<dbReference type="GO" id="GO:0006355">
    <property type="term" value="P:regulation of DNA-templated transcription"/>
    <property type="evidence" value="ECO:0007669"/>
    <property type="project" value="InterPro"/>
</dbReference>
<reference evidence="7" key="1">
    <citation type="submission" date="2020-05" db="EMBL/GenBank/DDBJ databases">
        <title>WGS assembly of Corymbia citriodora subspecies variegata.</title>
        <authorList>
            <person name="Barry K."/>
            <person name="Hundley H."/>
            <person name="Shu S."/>
            <person name="Jenkins J."/>
            <person name="Grimwood J."/>
            <person name="Baten A."/>
        </authorList>
    </citation>
    <scope>NUCLEOTIDE SEQUENCE</scope>
    <source>
        <strain evidence="7">CV2-018</strain>
    </source>
</reference>
<evidence type="ECO:0000313" key="8">
    <source>
        <dbReference type="Proteomes" id="UP000806378"/>
    </source>
</evidence>
<keyword evidence="8" id="KW-1185">Reference proteome</keyword>
<dbReference type="OrthoDB" id="1674324at2759"/>